<proteinExistence type="predicted"/>
<sequence length="81" mass="9308">MATSYADSAQARAWDRQFDEMGRPRPTHKDLFHDYDALQAQAKLTAEQRAFEAAHRKEMAIRINAAVDQIAEFWGLEVKKS</sequence>
<dbReference type="Proteomes" id="UP000241936">
    <property type="component" value="Chromosome"/>
</dbReference>
<protein>
    <submittedName>
        <fullName evidence="1">Uncharacterized protein</fullName>
    </submittedName>
</protein>
<dbReference type="EMBL" id="CP024081">
    <property type="protein sequence ID" value="AVU77094.1"/>
    <property type="molecule type" value="Genomic_DNA"/>
</dbReference>
<keyword evidence="2" id="KW-1185">Reference proteome</keyword>
<gene>
    <name evidence="1" type="ORF">CRX69_18540</name>
</gene>
<name>A0ABM6UHJ6_9PSED</name>
<organism evidence="1 2">
    <name type="scientific">Pseudomonas rhizophila</name>
    <dbReference type="NCBI Taxonomy" id="2045200"/>
    <lineage>
        <taxon>Bacteria</taxon>
        <taxon>Pseudomonadati</taxon>
        <taxon>Pseudomonadota</taxon>
        <taxon>Gammaproteobacteria</taxon>
        <taxon>Pseudomonadales</taxon>
        <taxon>Pseudomonadaceae</taxon>
        <taxon>Pseudomonas</taxon>
    </lineage>
</organism>
<evidence type="ECO:0000313" key="2">
    <source>
        <dbReference type="Proteomes" id="UP000241936"/>
    </source>
</evidence>
<reference evidence="1 2" key="1">
    <citation type="journal article" date="2018" name="Front. Microbiol.">
        <title>Pseudomonas rhizophila S211, a New Plant Growth-Promoting Rhizobacterium with Potential in Pesticide-Bioremediation.</title>
        <authorList>
            <person name="Hassen W."/>
            <person name="Neifar M."/>
            <person name="Cherif H."/>
            <person name="Najjari A."/>
            <person name="Chouchane H."/>
            <person name="Driouich R.C."/>
            <person name="Salah A."/>
            <person name="Naili F."/>
            <person name="Mosbah A."/>
            <person name="Souissi Y."/>
            <person name="Raddadi N."/>
            <person name="Ouzari H.I."/>
            <person name="Fava F."/>
            <person name="Cherif A."/>
        </authorList>
    </citation>
    <scope>NUCLEOTIDE SEQUENCE [LARGE SCALE GENOMIC DNA]</scope>
    <source>
        <strain evidence="1 2">S211</strain>
    </source>
</reference>
<dbReference type="RefSeq" id="WP_107322584.1">
    <property type="nucleotide sequence ID" value="NZ_CP024081.1"/>
</dbReference>
<evidence type="ECO:0000313" key="1">
    <source>
        <dbReference type="EMBL" id="AVU77094.1"/>
    </source>
</evidence>
<accession>A0ABM6UHJ6</accession>